<dbReference type="Pfam" id="PF00355">
    <property type="entry name" value="Rieske"/>
    <property type="match status" value="1"/>
</dbReference>
<dbReference type="GO" id="GO:0046872">
    <property type="term" value="F:metal ion binding"/>
    <property type="evidence" value="ECO:0007669"/>
    <property type="project" value="UniProtKB-KW"/>
</dbReference>
<feature type="region of interest" description="Disordered" evidence="5">
    <location>
        <begin position="1"/>
        <end position="57"/>
    </location>
</feature>
<dbReference type="GO" id="GO:0051537">
    <property type="term" value="F:2 iron, 2 sulfur cluster binding"/>
    <property type="evidence" value="ECO:0007669"/>
    <property type="project" value="UniProtKB-KW"/>
</dbReference>
<keyword evidence="1" id="KW-0001">2Fe-2S</keyword>
<proteinExistence type="predicted"/>
<dbReference type="EMBL" id="GG745364">
    <property type="protein sequence ID" value="KNE70221.1"/>
    <property type="molecule type" value="Genomic_DNA"/>
</dbReference>
<keyword evidence="8" id="KW-1185">Reference proteome</keyword>
<dbReference type="AlphaFoldDB" id="A0A0L0T6A8"/>
<evidence type="ECO:0000256" key="5">
    <source>
        <dbReference type="SAM" id="MobiDB-lite"/>
    </source>
</evidence>
<dbReference type="InterPro" id="IPR036922">
    <property type="entry name" value="Rieske_2Fe-2S_sf"/>
</dbReference>
<evidence type="ECO:0000256" key="3">
    <source>
        <dbReference type="ARBA" id="ARBA00023004"/>
    </source>
</evidence>
<evidence type="ECO:0000313" key="7">
    <source>
        <dbReference type="EMBL" id="KNE70221.1"/>
    </source>
</evidence>
<dbReference type="SUPFAM" id="SSF50022">
    <property type="entry name" value="ISP domain"/>
    <property type="match status" value="1"/>
</dbReference>
<evidence type="ECO:0000256" key="1">
    <source>
        <dbReference type="ARBA" id="ARBA00022714"/>
    </source>
</evidence>
<dbReference type="eggNOG" id="ENOG502S7RG">
    <property type="taxonomic scope" value="Eukaryota"/>
</dbReference>
<evidence type="ECO:0000256" key="4">
    <source>
        <dbReference type="ARBA" id="ARBA00023014"/>
    </source>
</evidence>
<reference evidence="7 8" key="1">
    <citation type="submission" date="2009-11" db="EMBL/GenBank/DDBJ databases">
        <title>Annotation of Allomyces macrogynus ATCC 38327.</title>
        <authorList>
            <consortium name="The Broad Institute Genome Sequencing Platform"/>
            <person name="Russ C."/>
            <person name="Cuomo C."/>
            <person name="Burger G."/>
            <person name="Gray M.W."/>
            <person name="Holland P.W.H."/>
            <person name="King N."/>
            <person name="Lang F.B.F."/>
            <person name="Roger A.J."/>
            <person name="Ruiz-Trillo I."/>
            <person name="Young S.K."/>
            <person name="Zeng Q."/>
            <person name="Gargeya S."/>
            <person name="Fitzgerald M."/>
            <person name="Haas B."/>
            <person name="Abouelleil A."/>
            <person name="Alvarado L."/>
            <person name="Arachchi H.M."/>
            <person name="Berlin A."/>
            <person name="Chapman S.B."/>
            <person name="Gearin G."/>
            <person name="Goldberg J."/>
            <person name="Griggs A."/>
            <person name="Gujja S."/>
            <person name="Hansen M."/>
            <person name="Heiman D."/>
            <person name="Howarth C."/>
            <person name="Larimer J."/>
            <person name="Lui A."/>
            <person name="MacDonald P.J.P."/>
            <person name="McCowen C."/>
            <person name="Montmayeur A."/>
            <person name="Murphy C."/>
            <person name="Neiman D."/>
            <person name="Pearson M."/>
            <person name="Priest M."/>
            <person name="Roberts A."/>
            <person name="Saif S."/>
            <person name="Shea T."/>
            <person name="Sisk P."/>
            <person name="Stolte C."/>
            <person name="Sykes S."/>
            <person name="Wortman J."/>
            <person name="Nusbaum C."/>
            <person name="Birren B."/>
        </authorList>
    </citation>
    <scope>NUCLEOTIDE SEQUENCE [LARGE SCALE GENOMIC DNA]</scope>
    <source>
        <strain evidence="7 8">ATCC 38327</strain>
    </source>
</reference>
<keyword evidence="3" id="KW-0408">Iron</keyword>
<protein>
    <recommendedName>
        <fullName evidence="6">Rieske domain-containing protein</fullName>
    </recommendedName>
</protein>
<accession>A0A0L0T6A8</accession>
<evidence type="ECO:0000259" key="6">
    <source>
        <dbReference type="PROSITE" id="PS51296"/>
    </source>
</evidence>
<keyword evidence="2" id="KW-0479">Metal-binding</keyword>
<dbReference type="InterPro" id="IPR017941">
    <property type="entry name" value="Rieske_2Fe-2S"/>
</dbReference>
<organism evidence="7 8">
    <name type="scientific">Allomyces macrogynus (strain ATCC 38327)</name>
    <name type="common">Allomyces javanicus var. macrogynus</name>
    <dbReference type="NCBI Taxonomy" id="578462"/>
    <lineage>
        <taxon>Eukaryota</taxon>
        <taxon>Fungi</taxon>
        <taxon>Fungi incertae sedis</taxon>
        <taxon>Blastocladiomycota</taxon>
        <taxon>Blastocladiomycetes</taxon>
        <taxon>Blastocladiales</taxon>
        <taxon>Blastocladiaceae</taxon>
        <taxon>Allomyces</taxon>
    </lineage>
</organism>
<dbReference type="Proteomes" id="UP000054350">
    <property type="component" value="Unassembled WGS sequence"/>
</dbReference>
<dbReference type="OrthoDB" id="426882at2759"/>
<evidence type="ECO:0000313" key="8">
    <source>
        <dbReference type="Proteomes" id="UP000054350"/>
    </source>
</evidence>
<keyword evidence="4" id="KW-0411">Iron-sulfur</keyword>
<gene>
    <name evidence="7" type="ORF">AMAG_15190</name>
</gene>
<sequence>MARSKPSSKVEYDRSGSGADSGRVCPSATSPAKAAKKDKSKGTAAGPADPSMPSLDTYLAYKPTTNATASAAPSSATSAPAPPTFPLASTMRVAAVIDALAAVHGWTRDEAAADVAALAAQRHRTVGDLRLLSKKGWKHLPVVPIVAELLHRVVWAGVGKADVKRFEGVVMDAFLVQVGREKVETSQSVESVPDQVAPEPVPTMRAVSASAAPTANNGGPLVVGAATDMNALAKQLLGFSSTAPQAVVASPEVPASNDPDALVRALLYDGGVRPPSPIRVPKPAAPPITDDVASPAPEPVLSARDCSAQELVHALLKTDLMVAEQPPEPESDLVELVEGTSRAAPQLGLVPGNPNRIRVAGAGGKVYEVDRYCPHKQYDMLKAPPVRGSILTCPKHNWDFDLSKGGVCVGRPGKSLKCAVVPEW</sequence>
<evidence type="ECO:0000256" key="2">
    <source>
        <dbReference type="ARBA" id="ARBA00022723"/>
    </source>
</evidence>
<dbReference type="Gene3D" id="2.102.10.10">
    <property type="entry name" value="Rieske [2Fe-2S] iron-sulphur domain"/>
    <property type="match status" value="1"/>
</dbReference>
<dbReference type="VEuPathDB" id="FungiDB:AMAG_15190"/>
<feature type="domain" description="Rieske" evidence="6">
    <location>
        <begin position="335"/>
        <end position="424"/>
    </location>
</feature>
<reference evidence="8" key="2">
    <citation type="submission" date="2009-11" db="EMBL/GenBank/DDBJ databases">
        <title>The Genome Sequence of Allomyces macrogynus strain ATCC 38327.</title>
        <authorList>
            <consortium name="The Broad Institute Genome Sequencing Platform"/>
            <person name="Russ C."/>
            <person name="Cuomo C."/>
            <person name="Shea T."/>
            <person name="Young S.K."/>
            <person name="Zeng Q."/>
            <person name="Koehrsen M."/>
            <person name="Haas B."/>
            <person name="Borodovsky M."/>
            <person name="Guigo R."/>
            <person name="Alvarado L."/>
            <person name="Berlin A."/>
            <person name="Borenstein D."/>
            <person name="Chen Z."/>
            <person name="Engels R."/>
            <person name="Freedman E."/>
            <person name="Gellesch M."/>
            <person name="Goldberg J."/>
            <person name="Griggs A."/>
            <person name="Gujja S."/>
            <person name="Heiman D."/>
            <person name="Hepburn T."/>
            <person name="Howarth C."/>
            <person name="Jen D."/>
            <person name="Larson L."/>
            <person name="Lewis B."/>
            <person name="Mehta T."/>
            <person name="Park D."/>
            <person name="Pearson M."/>
            <person name="Roberts A."/>
            <person name="Saif S."/>
            <person name="Shenoy N."/>
            <person name="Sisk P."/>
            <person name="Stolte C."/>
            <person name="Sykes S."/>
            <person name="Walk T."/>
            <person name="White J."/>
            <person name="Yandava C."/>
            <person name="Burger G."/>
            <person name="Gray M.W."/>
            <person name="Holland P.W.H."/>
            <person name="King N."/>
            <person name="Lang F.B.F."/>
            <person name="Roger A.J."/>
            <person name="Ruiz-Trillo I."/>
            <person name="Lander E."/>
            <person name="Nusbaum C."/>
        </authorList>
    </citation>
    <scope>NUCLEOTIDE SEQUENCE [LARGE SCALE GENOMIC DNA]</scope>
    <source>
        <strain evidence="8">ATCC 38327</strain>
    </source>
</reference>
<dbReference type="PROSITE" id="PS51296">
    <property type="entry name" value="RIESKE"/>
    <property type="match status" value="1"/>
</dbReference>
<name>A0A0L0T6A8_ALLM3</name>